<evidence type="ECO:0000313" key="7">
    <source>
        <dbReference type="EMBL" id="TFI56531.1"/>
    </source>
</evidence>
<evidence type="ECO:0000256" key="5">
    <source>
        <dbReference type="ARBA" id="ARBA00023136"/>
    </source>
</evidence>
<evidence type="ECO:0000313" key="8">
    <source>
        <dbReference type="Proteomes" id="UP000298213"/>
    </source>
</evidence>
<proteinExistence type="predicted"/>
<dbReference type="PANTHER" id="PTHR43646">
    <property type="entry name" value="GLYCOSYLTRANSFERASE"/>
    <property type="match status" value="1"/>
</dbReference>
<dbReference type="CDD" id="cd02522">
    <property type="entry name" value="GT_2_like_a"/>
    <property type="match status" value="1"/>
</dbReference>
<dbReference type="AlphaFoldDB" id="A0A4Y8ZKK7"/>
<keyword evidence="3" id="KW-0328">Glycosyltransferase</keyword>
<gene>
    <name evidence="7" type="ORF">E2493_19780</name>
</gene>
<protein>
    <submittedName>
        <fullName evidence="7">Glycosyltransferase</fullName>
    </submittedName>
</protein>
<reference evidence="7 8" key="1">
    <citation type="submission" date="2019-03" db="EMBL/GenBank/DDBJ databases">
        <title>Genome sequence of Sphingomonas sp. 17J27-24.</title>
        <authorList>
            <person name="Kim M."/>
            <person name="Maeng S."/>
            <person name="Sathiyaraj S."/>
        </authorList>
    </citation>
    <scope>NUCLEOTIDE SEQUENCE [LARGE SCALE GENOMIC DNA]</scope>
    <source>
        <strain evidence="7 8">17J27-24</strain>
    </source>
</reference>
<dbReference type="GO" id="GO:0016757">
    <property type="term" value="F:glycosyltransferase activity"/>
    <property type="evidence" value="ECO:0007669"/>
    <property type="project" value="UniProtKB-KW"/>
</dbReference>
<keyword evidence="8" id="KW-1185">Reference proteome</keyword>
<organism evidence="7 8">
    <name type="scientific">Sphingomonas parva</name>
    <dbReference type="NCBI Taxonomy" id="2555898"/>
    <lineage>
        <taxon>Bacteria</taxon>
        <taxon>Pseudomonadati</taxon>
        <taxon>Pseudomonadota</taxon>
        <taxon>Alphaproteobacteria</taxon>
        <taxon>Sphingomonadales</taxon>
        <taxon>Sphingomonadaceae</taxon>
        <taxon>Sphingomonas</taxon>
    </lineage>
</organism>
<dbReference type="OrthoDB" id="9807795at2"/>
<evidence type="ECO:0000256" key="2">
    <source>
        <dbReference type="ARBA" id="ARBA00022475"/>
    </source>
</evidence>
<dbReference type="GO" id="GO:0005886">
    <property type="term" value="C:plasma membrane"/>
    <property type="evidence" value="ECO:0007669"/>
    <property type="project" value="UniProtKB-SubCell"/>
</dbReference>
<evidence type="ECO:0000256" key="3">
    <source>
        <dbReference type="ARBA" id="ARBA00022676"/>
    </source>
</evidence>
<dbReference type="SUPFAM" id="SSF53448">
    <property type="entry name" value="Nucleotide-diphospho-sugar transferases"/>
    <property type="match status" value="1"/>
</dbReference>
<feature type="domain" description="Glycosyltransferase 2-like" evidence="6">
    <location>
        <begin position="5"/>
        <end position="98"/>
    </location>
</feature>
<comment type="subcellular location">
    <subcellularLocation>
        <location evidence="1">Cell membrane</location>
    </subcellularLocation>
</comment>
<dbReference type="Gene3D" id="3.90.550.10">
    <property type="entry name" value="Spore Coat Polysaccharide Biosynthesis Protein SpsA, Chain A"/>
    <property type="match status" value="1"/>
</dbReference>
<dbReference type="Pfam" id="PF00535">
    <property type="entry name" value="Glycos_transf_2"/>
    <property type="match status" value="1"/>
</dbReference>
<dbReference type="InterPro" id="IPR001173">
    <property type="entry name" value="Glyco_trans_2-like"/>
</dbReference>
<keyword evidence="5" id="KW-0472">Membrane</keyword>
<dbReference type="InterPro" id="IPR026461">
    <property type="entry name" value="Trfase_2_rSAM/seldom_assoc"/>
</dbReference>
<comment type="caution">
    <text evidence="7">The sequence shown here is derived from an EMBL/GenBank/DDBJ whole genome shotgun (WGS) entry which is preliminary data.</text>
</comment>
<evidence type="ECO:0000256" key="4">
    <source>
        <dbReference type="ARBA" id="ARBA00022679"/>
    </source>
</evidence>
<dbReference type="PANTHER" id="PTHR43646:SF2">
    <property type="entry name" value="GLYCOSYLTRANSFERASE 2-LIKE DOMAIN-CONTAINING PROTEIN"/>
    <property type="match status" value="1"/>
</dbReference>
<evidence type="ECO:0000256" key="1">
    <source>
        <dbReference type="ARBA" id="ARBA00004236"/>
    </source>
</evidence>
<dbReference type="EMBL" id="SPDV01000070">
    <property type="protein sequence ID" value="TFI56531.1"/>
    <property type="molecule type" value="Genomic_DNA"/>
</dbReference>
<accession>A0A4Y8ZKK7</accession>
<dbReference type="Proteomes" id="UP000298213">
    <property type="component" value="Unassembled WGS sequence"/>
</dbReference>
<keyword evidence="2" id="KW-1003">Cell membrane</keyword>
<sequence length="218" mass="24013">MLRLSIVIPTLDAAETLPRCLDALAAADERIVADGGSRDGTPALAEAAGARVIQTERGRGRQLRTGAAAATGDWLLFVHADTILAPDWAEEVRQHTQRVPQRPACFRFRLDDPSWQARLVERGVALRVALLGLPYGDQGLLVSRALYDRVGGFADLPLMEDVDLIRRLPRPVVLPADAVTSAARWRRDGWLRRSARNLAVLTLWRLGLSPERAARLYG</sequence>
<evidence type="ECO:0000259" key="6">
    <source>
        <dbReference type="Pfam" id="PF00535"/>
    </source>
</evidence>
<name>A0A4Y8ZKK7_9SPHN</name>
<dbReference type="InterPro" id="IPR029044">
    <property type="entry name" value="Nucleotide-diphossugar_trans"/>
</dbReference>
<keyword evidence="4 7" id="KW-0808">Transferase</keyword>
<dbReference type="NCBIfam" id="TIGR04283">
    <property type="entry name" value="glyco_like_mftF"/>
    <property type="match status" value="1"/>
</dbReference>